<keyword evidence="2" id="KW-1185">Reference proteome</keyword>
<protein>
    <submittedName>
        <fullName evidence="1">Uncharacterized protein</fullName>
    </submittedName>
</protein>
<dbReference type="AlphaFoldDB" id="A0A8J2PPG4"/>
<gene>
    <name evidence="1" type="ORF">AFUS01_LOCUS32622</name>
</gene>
<comment type="caution">
    <text evidence="1">The sequence shown here is derived from an EMBL/GenBank/DDBJ whole genome shotgun (WGS) entry which is preliminary data.</text>
</comment>
<dbReference type="Proteomes" id="UP000708208">
    <property type="component" value="Unassembled WGS sequence"/>
</dbReference>
<name>A0A8J2PPG4_9HEXA</name>
<reference evidence="1" key="1">
    <citation type="submission" date="2021-06" db="EMBL/GenBank/DDBJ databases">
        <authorList>
            <person name="Hodson N. C."/>
            <person name="Mongue J. A."/>
            <person name="Jaron S. K."/>
        </authorList>
    </citation>
    <scope>NUCLEOTIDE SEQUENCE</scope>
</reference>
<organism evidence="1 2">
    <name type="scientific">Allacma fusca</name>
    <dbReference type="NCBI Taxonomy" id="39272"/>
    <lineage>
        <taxon>Eukaryota</taxon>
        <taxon>Metazoa</taxon>
        <taxon>Ecdysozoa</taxon>
        <taxon>Arthropoda</taxon>
        <taxon>Hexapoda</taxon>
        <taxon>Collembola</taxon>
        <taxon>Symphypleona</taxon>
        <taxon>Sminthuridae</taxon>
        <taxon>Allacma</taxon>
    </lineage>
</organism>
<dbReference type="EMBL" id="CAJVCH010526123">
    <property type="protein sequence ID" value="CAG7822341.1"/>
    <property type="molecule type" value="Genomic_DNA"/>
</dbReference>
<evidence type="ECO:0000313" key="2">
    <source>
        <dbReference type="Proteomes" id="UP000708208"/>
    </source>
</evidence>
<evidence type="ECO:0000313" key="1">
    <source>
        <dbReference type="EMBL" id="CAG7822341.1"/>
    </source>
</evidence>
<accession>A0A8J2PPG4</accession>
<feature type="non-terminal residue" evidence="1">
    <location>
        <position position="1"/>
    </location>
</feature>
<proteinExistence type="predicted"/>
<sequence>MWQLHVALAIILVLNFLITAKDWLSDQNFVTMVPNW</sequence>